<dbReference type="GeneID" id="33319309"/>
<protein>
    <recommendedName>
        <fullName evidence="4">Prenyltransferase</fullName>
    </recommendedName>
</protein>
<evidence type="ECO:0000256" key="1">
    <source>
        <dbReference type="SAM" id="MobiDB-lite"/>
    </source>
</evidence>
<evidence type="ECO:0000313" key="3">
    <source>
        <dbReference type="Proteomes" id="UP000250179"/>
    </source>
</evidence>
<dbReference type="InterPro" id="IPR011990">
    <property type="entry name" value="TPR-like_helical_dom_sf"/>
</dbReference>
<dbReference type="EMBL" id="CP014862">
    <property type="protein sequence ID" value="ASJ02268.1"/>
    <property type="molecule type" value="Genomic_DNA"/>
</dbReference>
<keyword evidence="3" id="KW-1185">Reference proteome</keyword>
<evidence type="ECO:0000313" key="2">
    <source>
        <dbReference type="EMBL" id="ASJ02268.1"/>
    </source>
</evidence>
<gene>
    <name evidence="2" type="ORF">A3L09_02820</name>
</gene>
<dbReference type="Gene3D" id="1.25.40.10">
    <property type="entry name" value="Tetratricopeptide repeat domain"/>
    <property type="match status" value="3"/>
</dbReference>
<accession>A0A2Z2MJY2</accession>
<dbReference type="AlphaFoldDB" id="A0A2Z2MJY2"/>
<evidence type="ECO:0008006" key="4">
    <source>
        <dbReference type="Google" id="ProtNLM"/>
    </source>
</evidence>
<feature type="compositionally biased region" description="Basic and acidic residues" evidence="1">
    <location>
        <begin position="432"/>
        <end position="446"/>
    </location>
</feature>
<name>A0A2Z2MJY2_THEPR</name>
<dbReference type="KEGG" id="tprf:A3L09_02820"/>
<sequence>MEKGQDKNEDLYREVLEIAGDIPDPYVRTITFARLAIKMKENGYKGYMRAFRYAISSLDYIDNPILIVRAMVSIARYLHVAGAEELSANMLHRAYEAATLLKGNVKDRLLVEIIREALASGRGRDAILYATDIEDDAIRNTSLLEIAKYFTKKGDLRSAKTVLSSITEEPTKSQAAFEILKAHLEREEFASALSLLPKIENSYWLELALEETAKRLKEASTPYATYEKFVEAAKELSERLGKNLLKSFLAGLVEKGEAKSAAEILNSSKLPGIAELASYLAGLLIQRPEKLHEFVTSLRLSPENFDVLAKSILDSILERRPSRSYQETVEYLGRNTENETVLVKVSTYLAKIGEFDLAEKFADPVEDPYLRSLAFGAIALERLRRGDIDGAIDAVKNVSDREWGSWLMGEILVRILGGSIGEHPERELEESATLHKKERDKSANVL</sequence>
<dbReference type="OrthoDB" id="100801at2157"/>
<organism evidence="2 3">
    <name type="scientific">Thermococcus profundus</name>
    <dbReference type="NCBI Taxonomy" id="49899"/>
    <lineage>
        <taxon>Archaea</taxon>
        <taxon>Methanobacteriati</taxon>
        <taxon>Methanobacteriota</taxon>
        <taxon>Thermococci</taxon>
        <taxon>Thermococcales</taxon>
        <taxon>Thermococcaceae</taxon>
        <taxon>Thermococcus</taxon>
    </lineage>
</organism>
<reference evidence="2 3" key="1">
    <citation type="submission" date="2016-03" db="EMBL/GenBank/DDBJ databases">
        <title>Complete genome sequence of Thermococcus profundus strain DT5432.</title>
        <authorList>
            <person name="Oger P.M."/>
        </authorList>
    </citation>
    <scope>NUCLEOTIDE SEQUENCE [LARGE SCALE GENOMIC DNA]</scope>
    <source>
        <strain evidence="2 3">DT 5432</strain>
    </source>
</reference>
<dbReference type="Proteomes" id="UP000250179">
    <property type="component" value="Chromosome"/>
</dbReference>
<feature type="region of interest" description="Disordered" evidence="1">
    <location>
        <begin position="426"/>
        <end position="446"/>
    </location>
</feature>
<dbReference type="RefSeq" id="WP_088857530.1">
    <property type="nucleotide sequence ID" value="NZ_CP014862.1"/>
</dbReference>
<proteinExistence type="predicted"/>